<accession>R4VDV4</accession>
<dbReference type="OrthoDB" id="5735129at2"/>
<proteinExistence type="predicted"/>
<evidence type="ECO:0000313" key="1">
    <source>
        <dbReference type="EMBL" id="AGM40501.1"/>
    </source>
</evidence>
<sequence>MTVHNVSLLTDWHPVFVEGMGGYDPRDPQRVAEQVCTRLSTHWQHQPVDRPKLLITQGDPLEPRGISAITRAVAERLSLGRGLICLDEHIADYHARDADRHGVILEFRYSQLLEALPETEILAPLEAAIDQALERKNHKREQLGKPPLKSYYRDFARLQEVSKVACRQLAGSITVAHTSEDIHEFSVTSFYTIGLELGLTTASELVGFRP</sequence>
<dbReference type="Proteomes" id="UP000017881">
    <property type="component" value="Chromosome"/>
</dbReference>
<dbReference type="HOGENOM" id="CLU_1389462_0_0_6"/>
<evidence type="ECO:0008006" key="3">
    <source>
        <dbReference type="Google" id="ProtNLM"/>
    </source>
</evidence>
<dbReference type="RefSeq" id="WP_016352808.1">
    <property type="nucleotide sequence ID" value="NC_021291.1"/>
</dbReference>
<evidence type="ECO:0000313" key="2">
    <source>
        <dbReference type="Proteomes" id="UP000017881"/>
    </source>
</evidence>
<dbReference type="KEGG" id="ssal:SPISAL_02010"/>
<dbReference type="eggNOG" id="ENOG5033U3R">
    <property type="taxonomic scope" value="Bacteria"/>
</dbReference>
<name>R4VDV4_9GAMM</name>
<dbReference type="EMBL" id="CP005963">
    <property type="protein sequence ID" value="AGM40501.1"/>
    <property type="molecule type" value="Genomic_DNA"/>
</dbReference>
<dbReference type="AlphaFoldDB" id="R4VDV4"/>
<reference evidence="1 2" key="1">
    <citation type="journal article" date="2013" name="Genome Announc.">
        <title>Draft Genome of Spiribacter salinus M19-40, an Abundant Gammaproteobacterium in Aquatic Hypersaline Environments.</title>
        <authorList>
            <person name="Leon M.J."/>
            <person name="Ghai R."/>
            <person name="Fernandez A.B."/>
            <person name="Sanchez-Porro C."/>
            <person name="Rodriguez-Valera F."/>
            <person name="Ventosa A."/>
        </authorList>
    </citation>
    <scope>NUCLEOTIDE SEQUENCE [LARGE SCALE GENOMIC DNA]</scope>
    <source>
        <strain evidence="1">M19-40</strain>
    </source>
</reference>
<keyword evidence="2" id="KW-1185">Reference proteome</keyword>
<gene>
    <name evidence="1" type="ORF">SPISAL_02010</name>
</gene>
<protein>
    <recommendedName>
        <fullName evidence="3">Shikimate kinase</fullName>
    </recommendedName>
</protein>
<organism evidence="1 2">
    <name type="scientific">Spiribacter salinus M19-40</name>
    <dbReference type="NCBI Taxonomy" id="1260251"/>
    <lineage>
        <taxon>Bacteria</taxon>
        <taxon>Pseudomonadati</taxon>
        <taxon>Pseudomonadota</taxon>
        <taxon>Gammaproteobacteria</taxon>
        <taxon>Chromatiales</taxon>
        <taxon>Ectothiorhodospiraceae</taxon>
        <taxon>Spiribacter</taxon>
    </lineage>
</organism>
<dbReference type="PATRIC" id="fig|1260251.3.peg.404"/>